<reference evidence="1 2" key="3">
    <citation type="journal article" date="1998" name="Microbiology">
        <title>Site-specific integration of bacteriophage VWB genome into Streptomyces venezuelae and construction of a VWB-based integrative vector.</title>
        <authorList>
            <person name="Van Mellaert L."/>
            <person name="Mei L."/>
            <person name="Lammertyn E."/>
            <person name="Schacht S."/>
            <person name="Anne J."/>
        </authorList>
    </citation>
    <scope>NUCLEOTIDE SEQUENCE [LARGE SCALE GENOMIC DNA]</scope>
</reference>
<organism evidence="1 2">
    <name type="scientific">Streptomyces phage VWB</name>
    <dbReference type="NCBI Taxonomy" id="10702"/>
    <lineage>
        <taxon>Viruses</taxon>
        <taxon>Duplodnaviria</taxon>
        <taxon>Heunggongvirae</taxon>
        <taxon>Uroviricota</taxon>
        <taxon>Caudoviricetes</taxon>
        <taxon>Veewebvirus</taxon>
        <taxon>Veewebvirus vwb</taxon>
    </lineage>
</organism>
<dbReference type="Proteomes" id="UP000001708">
    <property type="component" value="Segment"/>
</dbReference>
<accession>Q6VY67</accession>
<reference evidence="1 2" key="1">
    <citation type="journal article" date="1990" name="J. Gen. Microbiol.">
        <title>Further biological and molecular characterization of actinophage VWB.</title>
        <authorList>
            <person name="Anne J."/>
            <person name="Van Mellaert L."/>
            <person name="Decock B."/>
            <person name="Van Damme J."/>
            <person name="Van Aerschot A."/>
            <person name="Herdewijn P."/>
            <person name="Eyssen H."/>
        </authorList>
    </citation>
    <scope>NUCLEOTIDE SEQUENCE [LARGE SCALE GENOMIC DNA]</scope>
</reference>
<name>Q6VY67_9CAUD</name>
<evidence type="ECO:0000313" key="2">
    <source>
        <dbReference type="Proteomes" id="UP000001708"/>
    </source>
</evidence>
<dbReference type="RefSeq" id="NP_958264.1">
    <property type="nucleotide sequence ID" value="NC_005345.2"/>
</dbReference>
<dbReference type="KEGG" id="vg:2732817"/>
<sequence>MQTVLHRIRGRATAPTPLAPLSATPADGPSYTAQVLIVAARILDMDPGTELYPVTIAFAVNTACDTVLSTLPAIVAEVVRTSVGDVLPEAREGETRGEYALRLRQIAGSV</sequence>
<proteinExistence type="predicted"/>
<protein>
    <submittedName>
        <fullName evidence="1">Uncharacterized protein</fullName>
    </submittedName>
</protein>
<reference evidence="1 2" key="2">
    <citation type="journal article" date="1995" name="Arch. Virol.">
        <title>Analysis of the open reading frames of the main capsid proteins of actinophage VWB.</title>
        <authorList>
            <person name="Anne J."/>
            <person name="Fiten P."/>
            <person name="Van Mellaert L."/>
            <person name="Joris B."/>
            <person name="Opdenakker G."/>
            <person name="Eyssen H."/>
        </authorList>
    </citation>
    <scope>NUCLEOTIDE SEQUENCE [LARGE SCALE GENOMIC DNA]</scope>
</reference>
<evidence type="ECO:0000313" key="1">
    <source>
        <dbReference type="EMBL" id="AAR29712.1"/>
    </source>
</evidence>
<dbReference type="EMBL" id="AY320035">
    <property type="protein sequence ID" value="AAR29712.1"/>
    <property type="molecule type" value="Genomic_DNA"/>
</dbReference>
<reference evidence="1 2" key="4">
    <citation type="journal article" date="2005" name="Virology">
        <title>Complete genomic nucleotide sequence and analysis of the temperate bacteriophage VWB.</title>
        <authorList>
            <person name="Van Dessel W."/>
            <person name="Van Mellaert L."/>
            <person name="Liesegang H."/>
            <person name="Raasch C."/>
            <person name="De Keersmaeker S."/>
            <person name="Geukens N."/>
            <person name="Lammertyn E."/>
            <person name="Streit W."/>
            <person name="Anne J."/>
        </authorList>
    </citation>
    <scope>NUCLEOTIDE SEQUENCE [LARGE SCALE GENOMIC DNA]</scope>
</reference>
<keyword evidence="2" id="KW-1185">Reference proteome</keyword>
<dbReference type="GeneID" id="2732817"/>